<dbReference type="InterPro" id="IPR003961">
    <property type="entry name" value="FN3_dom"/>
</dbReference>
<dbReference type="Proteomes" id="UP000308267">
    <property type="component" value="Unassembled WGS sequence"/>
</dbReference>
<evidence type="ECO:0000313" key="4">
    <source>
        <dbReference type="Proteomes" id="UP000308267"/>
    </source>
</evidence>
<dbReference type="PROSITE" id="PS50853">
    <property type="entry name" value="FN3"/>
    <property type="match status" value="1"/>
</dbReference>
<sequence length="1137" mass="125062">MDPEDELFTATWLPATTCDSVMHEVSVFDQNGNRIYIVEADNPPVSFDYVQECGTLSLKVKSFGTGWSNDETEVKHFKLILGELKNVGVDVRVNTPAVTVSWEYAGNCTSPEFLMEVYGKDKSVVKSVSTNDVRNVLPELPVCTPLVIAVTPGVPNLMSSKAALSPTFIIPADFHPASDIQVDMDPEDELFTATWLPATTCDSVMHEVSVFDQNGNRIYIVEADNPPVSFDYVQECGTLSLKVKSFGTGWSNDETEVKHFKLIPSAPKHIRVKPIVNTSSATASWTFDHTCGTTEFAVDTYTEENLIVGSYSTRDRNLVLTRLQGCVPLVIGVTATNELGSTSEARSDSFNLIIAPGPPRYLVAETNEQESSVDLSWEQGTGCSTSIFRVKLHRQDGFVEANLDTVEPRIKIRNIPRCTRLFVTVLGQNDKGTSSQRQSSPFAIPAVLAAPKNIQVEKIANTSNVSVSWEYEDVCPSPEFMVTVLQKDRTVTYREYSSDQKIVLSGLPACVPLQIGVATLGGSADSPQTLSKSFYVLGGRSPSSEGHDSEFVPCQSELPVEHTTTQPETPDIEHEELEPDDTEMRDMSVESVPILPKNVRVKILTNVPTADVSWEYDSACAATDFRVEVYKPDGSLLMSQMSDSHTISLNQIPFCEALYVSVQGHNAYGFGQRANSSEFKIYAAPKPATDVTIELQKTLKKIRVFWKDESECAATTFHVFVRVQQSPVIVTADTNEAFLDWLPSCGAHSLYVVALNDYGSTRRSTTLRFYVPQVPRAPIILSVTTTPDTGVVMVTWDYDHECAVAEFTVTVYDSNKVIVNTLETSEHEIRLHDLPKDVALFVGVQGHNSIGSGPEVIGEQAIILADPEALLALYRGVSHDQSQLGPSLTPMDRSNSSRVERSSPDNPSLFRIQTTGWANSCVSQDAGVCAQRRSGTSGESGLEGNFPEPPSNVALQIDRCKGVVTVSWTHNNATSFTVNFYSGIKVTMEESTRRKTMTFVNLPRDLPLHIGIVANNDYGTSVEAPSAEFYILSCNFPEPPSNVALQIDRCKGVVTVSWTHNNATSFTVNFYSGIKVTMEESTRRKTMTFVNLPRDLPLHIGIVANNDYGTSVEAPSAEFYILSCKEILPTHPFRLMP</sequence>
<dbReference type="SUPFAM" id="SSF49265">
    <property type="entry name" value="Fibronectin type III"/>
    <property type="match status" value="3"/>
</dbReference>
<comment type="caution">
    <text evidence="3">The sequence shown here is derived from an EMBL/GenBank/DDBJ whole genome shotgun (WGS) entry which is preliminary data.</text>
</comment>
<evidence type="ECO:0000259" key="2">
    <source>
        <dbReference type="PROSITE" id="PS50853"/>
    </source>
</evidence>
<name>A0A4S2LTK9_OPIFE</name>
<feature type="region of interest" description="Disordered" evidence="1">
    <location>
        <begin position="561"/>
        <end position="584"/>
    </location>
</feature>
<dbReference type="InterPro" id="IPR036116">
    <property type="entry name" value="FN3_sf"/>
</dbReference>
<dbReference type="OrthoDB" id="10528921at2759"/>
<dbReference type="SMART" id="SM00060">
    <property type="entry name" value="FN3"/>
    <property type="match status" value="6"/>
</dbReference>
<feature type="domain" description="Fibronectin type-III" evidence="2">
    <location>
        <begin position="355"/>
        <end position="447"/>
    </location>
</feature>
<proteinExistence type="predicted"/>
<dbReference type="EMBL" id="SJOL01006813">
    <property type="protein sequence ID" value="TGZ64277.1"/>
    <property type="molecule type" value="Genomic_DNA"/>
</dbReference>
<reference evidence="3 4" key="1">
    <citation type="journal article" date="2019" name="BMC Genomics">
        <title>New insights from Opisthorchis felineus genome: update on genomics of the epidemiologically important liver flukes.</title>
        <authorList>
            <person name="Ershov N.I."/>
            <person name="Mordvinov V.A."/>
            <person name="Prokhortchouk E.B."/>
            <person name="Pakharukova M.Y."/>
            <person name="Gunbin K.V."/>
            <person name="Ustyantsev K."/>
            <person name="Genaev M.A."/>
            <person name="Blinov A.G."/>
            <person name="Mazur A."/>
            <person name="Boulygina E."/>
            <person name="Tsygankova S."/>
            <person name="Khrameeva E."/>
            <person name="Chekanov N."/>
            <person name="Fan G."/>
            <person name="Xiao A."/>
            <person name="Zhang H."/>
            <person name="Xu X."/>
            <person name="Yang H."/>
            <person name="Solovyev V."/>
            <person name="Lee S.M."/>
            <person name="Liu X."/>
            <person name="Afonnikov D.A."/>
            <person name="Skryabin K.G."/>
        </authorList>
    </citation>
    <scope>NUCLEOTIDE SEQUENCE [LARGE SCALE GENOMIC DNA]</scope>
    <source>
        <strain evidence="3">AK-0245</strain>
        <tissue evidence="3">Whole organism</tissue>
    </source>
</reference>
<feature type="region of interest" description="Disordered" evidence="1">
    <location>
        <begin position="880"/>
        <end position="907"/>
    </location>
</feature>
<protein>
    <recommendedName>
        <fullName evidence="2">Fibronectin type-III domain-containing protein</fullName>
    </recommendedName>
</protein>
<gene>
    <name evidence="3" type="ORF">CRM22_006452</name>
</gene>
<evidence type="ECO:0000256" key="1">
    <source>
        <dbReference type="SAM" id="MobiDB-lite"/>
    </source>
</evidence>
<dbReference type="AlphaFoldDB" id="A0A4S2LTK9"/>
<feature type="compositionally biased region" description="Polar residues" evidence="1">
    <location>
        <begin position="880"/>
        <end position="897"/>
    </location>
</feature>
<accession>A0A4S2LTK9</accession>
<organism evidence="3 4">
    <name type="scientific">Opisthorchis felineus</name>
    <dbReference type="NCBI Taxonomy" id="147828"/>
    <lineage>
        <taxon>Eukaryota</taxon>
        <taxon>Metazoa</taxon>
        <taxon>Spiralia</taxon>
        <taxon>Lophotrochozoa</taxon>
        <taxon>Platyhelminthes</taxon>
        <taxon>Trematoda</taxon>
        <taxon>Digenea</taxon>
        <taxon>Opisthorchiida</taxon>
        <taxon>Opisthorchiata</taxon>
        <taxon>Opisthorchiidae</taxon>
        <taxon>Opisthorchis</taxon>
    </lineage>
</organism>
<evidence type="ECO:0000313" key="3">
    <source>
        <dbReference type="EMBL" id="TGZ64277.1"/>
    </source>
</evidence>
<keyword evidence="4" id="KW-1185">Reference proteome</keyword>